<dbReference type="InterPro" id="IPR041698">
    <property type="entry name" value="Methyltransf_25"/>
</dbReference>
<dbReference type="PANTHER" id="PTHR44942">
    <property type="entry name" value="METHYLTRANSF_11 DOMAIN-CONTAINING PROTEIN"/>
    <property type="match status" value="1"/>
</dbReference>
<dbReference type="EMBL" id="JAGSGD010000001">
    <property type="protein sequence ID" value="MBR7620431.1"/>
    <property type="molecule type" value="Genomic_DNA"/>
</dbReference>
<evidence type="ECO:0000256" key="1">
    <source>
        <dbReference type="ARBA" id="ARBA00022603"/>
    </source>
</evidence>
<dbReference type="Proteomes" id="UP000622580">
    <property type="component" value="Unassembled WGS sequence"/>
</dbReference>
<protein>
    <submittedName>
        <fullName evidence="4">Class I SAM-dependent methyltransferase</fullName>
    </submittedName>
</protein>
<dbReference type="GO" id="GO:0032259">
    <property type="term" value="P:methylation"/>
    <property type="evidence" value="ECO:0007669"/>
    <property type="project" value="UniProtKB-KW"/>
</dbReference>
<dbReference type="PANTHER" id="PTHR44942:SF4">
    <property type="entry name" value="METHYLTRANSFERASE TYPE 11 DOMAIN-CONTAINING PROTEIN"/>
    <property type="match status" value="1"/>
</dbReference>
<dbReference type="InterPro" id="IPR051052">
    <property type="entry name" value="Diverse_substrate_MTase"/>
</dbReference>
<sequence length="261" mass="28348">MSDIPLHLAQSFDEVADLYDANRPGYPEAVFVDLMAEARLGPEDAILELGCGTGQATRGLAPFGRRVLAIDPGPELVGVARRWLEGFPHVHFAVSTFEDWAPRLSAYRLIVSAQAFHWIDPGVALPKAAAVLAPGGVLACFAHVPEPPPAAFLGAFEPIYGRLAPELWVDPPERWYWPDGAFAKSLAASGLFGAAEHRVYPATRSYTAKGFVDYLRTRSDYRALGLERLDALLAAVGHAVRDGGGVIEMEMPAHLHMARRL</sequence>
<evidence type="ECO:0000259" key="3">
    <source>
        <dbReference type="Pfam" id="PF13649"/>
    </source>
</evidence>
<evidence type="ECO:0000313" key="5">
    <source>
        <dbReference type="Proteomes" id="UP000622580"/>
    </source>
</evidence>
<dbReference type="Pfam" id="PF13649">
    <property type="entry name" value="Methyltransf_25"/>
    <property type="match status" value="1"/>
</dbReference>
<feature type="domain" description="Methyltransferase" evidence="3">
    <location>
        <begin position="46"/>
        <end position="136"/>
    </location>
</feature>
<organism evidence="4 5">
    <name type="scientific">Phenylobacterium glaciei</name>
    <dbReference type="NCBI Taxonomy" id="2803784"/>
    <lineage>
        <taxon>Bacteria</taxon>
        <taxon>Pseudomonadati</taxon>
        <taxon>Pseudomonadota</taxon>
        <taxon>Alphaproteobacteria</taxon>
        <taxon>Caulobacterales</taxon>
        <taxon>Caulobacteraceae</taxon>
        <taxon>Phenylobacterium</taxon>
    </lineage>
</organism>
<dbReference type="SUPFAM" id="SSF53335">
    <property type="entry name" value="S-adenosyl-L-methionine-dependent methyltransferases"/>
    <property type="match status" value="1"/>
</dbReference>
<dbReference type="InterPro" id="IPR029063">
    <property type="entry name" value="SAM-dependent_MTases_sf"/>
</dbReference>
<reference evidence="4" key="1">
    <citation type="submission" date="2021-04" db="EMBL/GenBank/DDBJ databases">
        <title>Draft genome assembly of strain Phenylobacterium sp. 20VBR1 using MiniION and Illumina platforms.</title>
        <authorList>
            <person name="Thomas F.A."/>
            <person name="Krishnan K.P."/>
            <person name="Sinha R.K."/>
        </authorList>
    </citation>
    <scope>NUCLEOTIDE SEQUENCE</scope>
    <source>
        <strain evidence="4">20VBR1</strain>
    </source>
</reference>
<keyword evidence="5" id="KW-1185">Reference proteome</keyword>
<dbReference type="Gene3D" id="3.40.50.150">
    <property type="entry name" value="Vaccinia Virus protein VP39"/>
    <property type="match status" value="1"/>
</dbReference>
<keyword evidence="2" id="KW-0808">Transferase</keyword>
<proteinExistence type="predicted"/>
<accession>A0A941HWU6</accession>
<gene>
    <name evidence="4" type="ORF">JKL49_13645</name>
</gene>
<keyword evidence="1 4" id="KW-0489">Methyltransferase</keyword>
<dbReference type="RefSeq" id="WP_215341167.1">
    <property type="nucleotide sequence ID" value="NZ_JAGSGD010000001.1"/>
</dbReference>
<dbReference type="AlphaFoldDB" id="A0A941HWU6"/>
<dbReference type="GO" id="GO:0008168">
    <property type="term" value="F:methyltransferase activity"/>
    <property type="evidence" value="ECO:0007669"/>
    <property type="project" value="UniProtKB-KW"/>
</dbReference>
<dbReference type="CDD" id="cd02440">
    <property type="entry name" value="AdoMet_MTases"/>
    <property type="match status" value="1"/>
</dbReference>
<name>A0A941HWU6_9CAUL</name>
<evidence type="ECO:0000256" key="2">
    <source>
        <dbReference type="ARBA" id="ARBA00022679"/>
    </source>
</evidence>
<comment type="caution">
    <text evidence="4">The sequence shown here is derived from an EMBL/GenBank/DDBJ whole genome shotgun (WGS) entry which is preliminary data.</text>
</comment>
<evidence type="ECO:0000313" key="4">
    <source>
        <dbReference type="EMBL" id="MBR7620431.1"/>
    </source>
</evidence>